<proteinExistence type="predicted"/>
<evidence type="ECO:0000313" key="3">
    <source>
        <dbReference type="EMBL" id="CAE2195200.1"/>
    </source>
</evidence>
<protein>
    <submittedName>
        <fullName evidence="3">Uncharacterized protein</fullName>
    </submittedName>
</protein>
<sequence length="113" mass="12271">MLPPQLEKTAPQPPQPAQEEQLPLPRRLPPRQPEHEWRFRMKSKSVGPDGAASAQSTCKLPPQSLAHARQAANRNRMKKVIHASQLAPPPGPVAPHATDVQSLPVQDGKAAPP</sequence>
<name>A0A6T7WVL5_9EUKA</name>
<evidence type="ECO:0000256" key="1">
    <source>
        <dbReference type="SAM" id="MobiDB-lite"/>
    </source>
</evidence>
<evidence type="ECO:0000313" key="2">
    <source>
        <dbReference type="EMBL" id="CAE2195199.1"/>
    </source>
</evidence>
<dbReference type="EMBL" id="HBKO01001101">
    <property type="protein sequence ID" value="CAE2195199.1"/>
    <property type="molecule type" value="Transcribed_RNA"/>
</dbReference>
<dbReference type="AlphaFoldDB" id="A0A6T7WVL5"/>
<reference evidence="3" key="1">
    <citation type="submission" date="2021-01" db="EMBL/GenBank/DDBJ databases">
        <authorList>
            <person name="Corre E."/>
            <person name="Pelletier E."/>
            <person name="Niang G."/>
            <person name="Scheremetjew M."/>
            <person name="Finn R."/>
            <person name="Kale V."/>
            <person name="Holt S."/>
            <person name="Cochrane G."/>
            <person name="Meng A."/>
            <person name="Brown T."/>
            <person name="Cohen L."/>
        </authorList>
    </citation>
    <scope>NUCLEOTIDE SEQUENCE</scope>
    <source>
        <strain evidence="3">UIO037</strain>
    </source>
</reference>
<dbReference type="EMBL" id="HBKO01001102">
    <property type="protein sequence ID" value="CAE2195200.1"/>
    <property type="molecule type" value="Transcribed_RNA"/>
</dbReference>
<organism evidence="3">
    <name type="scientific">Prymnesium polylepis</name>
    <dbReference type="NCBI Taxonomy" id="72548"/>
    <lineage>
        <taxon>Eukaryota</taxon>
        <taxon>Haptista</taxon>
        <taxon>Haptophyta</taxon>
        <taxon>Prymnesiophyceae</taxon>
        <taxon>Prymnesiales</taxon>
        <taxon>Prymnesiaceae</taxon>
        <taxon>Prymnesium</taxon>
    </lineage>
</organism>
<accession>A0A6T7WVL5</accession>
<feature type="region of interest" description="Disordered" evidence="1">
    <location>
        <begin position="1"/>
        <end position="113"/>
    </location>
</feature>
<gene>
    <name evidence="2" type="ORF">CPOL0286_LOCUS552</name>
    <name evidence="3" type="ORF">CPOL0286_LOCUS553</name>
</gene>